<sequence length="208" mass="23430">VIYIGDISPSTELRHERLIIDLMKEHRNFPIMELGKRLTSCLETNKVNGSIVIVLKSRIGTELQKKHFLIHIYSESLPEQVSVCPLRPLRPGCTCSSAPAGSRPWSYDNNFEELNSINWWHKFPRSPIMDRSRTHVNRTTETLFQRKRSQRTKSAAAAASEANGPFSAATVTPSRLKRRRRGNPRNITGSAATVGWENNSPDAARVAP</sequence>
<feature type="non-terminal residue" evidence="2">
    <location>
        <position position="1"/>
    </location>
</feature>
<organism evidence="2 3">
    <name type="scientific">Nesidiocoris tenuis</name>
    <dbReference type="NCBI Taxonomy" id="355587"/>
    <lineage>
        <taxon>Eukaryota</taxon>
        <taxon>Metazoa</taxon>
        <taxon>Ecdysozoa</taxon>
        <taxon>Arthropoda</taxon>
        <taxon>Hexapoda</taxon>
        <taxon>Insecta</taxon>
        <taxon>Pterygota</taxon>
        <taxon>Neoptera</taxon>
        <taxon>Paraneoptera</taxon>
        <taxon>Hemiptera</taxon>
        <taxon>Heteroptera</taxon>
        <taxon>Panheteroptera</taxon>
        <taxon>Cimicomorpha</taxon>
        <taxon>Miridae</taxon>
        <taxon>Dicyphina</taxon>
        <taxon>Nesidiocoris</taxon>
    </lineage>
</organism>
<accession>A0A6H5GBI4</accession>
<dbReference type="EMBL" id="CADCXU010009030">
    <property type="protein sequence ID" value="CAA9999665.1"/>
    <property type="molecule type" value="Genomic_DNA"/>
</dbReference>
<evidence type="ECO:0000313" key="3">
    <source>
        <dbReference type="Proteomes" id="UP000479000"/>
    </source>
</evidence>
<dbReference type="AlphaFoldDB" id="A0A6H5GBI4"/>
<gene>
    <name evidence="2" type="ORF">NTEN_LOCUS5947</name>
</gene>
<dbReference type="OrthoDB" id="6583586at2759"/>
<feature type="compositionally biased region" description="Polar residues" evidence="1">
    <location>
        <begin position="186"/>
        <end position="201"/>
    </location>
</feature>
<feature type="compositionally biased region" description="Low complexity" evidence="1">
    <location>
        <begin position="154"/>
        <end position="169"/>
    </location>
</feature>
<feature type="region of interest" description="Disordered" evidence="1">
    <location>
        <begin position="143"/>
        <end position="208"/>
    </location>
</feature>
<proteinExistence type="predicted"/>
<keyword evidence="3" id="KW-1185">Reference proteome</keyword>
<protein>
    <submittedName>
        <fullName evidence="2">Uncharacterized protein</fullName>
    </submittedName>
</protein>
<evidence type="ECO:0000313" key="2">
    <source>
        <dbReference type="EMBL" id="CAA9999665.1"/>
    </source>
</evidence>
<evidence type="ECO:0000256" key="1">
    <source>
        <dbReference type="SAM" id="MobiDB-lite"/>
    </source>
</evidence>
<dbReference type="Proteomes" id="UP000479000">
    <property type="component" value="Unassembled WGS sequence"/>
</dbReference>
<name>A0A6H5GBI4_9HEMI</name>
<reference evidence="2 3" key="1">
    <citation type="submission" date="2020-02" db="EMBL/GenBank/DDBJ databases">
        <authorList>
            <person name="Ferguson B K."/>
        </authorList>
    </citation>
    <scope>NUCLEOTIDE SEQUENCE [LARGE SCALE GENOMIC DNA]</scope>
</reference>